<dbReference type="InterPro" id="IPR021247">
    <property type="entry name" value="DUF2785"/>
</dbReference>
<proteinExistence type="predicted"/>
<organism evidence="1 2">
    <name type="scientific">Lacticaseibacillus suilingensis</name>
    <dbReference type="NCBI Taxonomy" id="2799577"/>
    <lineage>
        <taxon>Bacteria</taxon>
        <taxon>Bacillati</taxon>
        <taxon>Bacillota</taxon>
        <taxon>Bacilli</taxon>
        <taxon>Lactobacillales</taxon>
        <taxon>Lactobacillaceae</taxon>
        <taxon>Lacticaseibacillus</taxon>
    </lineage>
</organism>
<reference evidence="2" key="1">
    <citation type="journal article" date="2019" name="Int. J. Syst. Evol. Microbiol.">
        <title>The Global Catalogue of Microorganisms (GCM) 10K type strain sequencing project: providing services to taxonomists for standard genome sequencing and annotation.</title>
        <authorList>
            <consortium name="The Broad Institute Genomics Platform"/>
            <consortium name="The Broad Institute Genome Sequencing Center for Infectious Disease"/>
            <person name="Wu L."/>
            <person name="Ma J."/>
        </authorList>
    </citation>
    <scope>NUCLEOTIDE SEQUENCE [LARGE SCALE GENOMIC DNA]</scope>
    <source>
        <strain evidence="2">CCM 9110</strain>
    </source>
</reference>
<dbReference type="EMBL" id="JBHTOA010000034">
    <property type="protein sequence ID" value="MFD1399568.1"/>
    <property type="molecule type" value="Genomic_DNA"/>
</dbReference>
<accession>A0ABW4BI30</accession>
<dbReference type="RefSeq" id="WP_204119293.1">
    <property type="nucleotide sequence ID" value="NZ_BOLV01000013.1"/>
</dbReference>
<dbReference type="Pfam" id="PF10978">
    <property type="entry name" value="DUF2785"/>
    <property type="match status" value="1"/>
</dbReference>
<comment type="caution">
    <text evidence="1">The sequence shown here is derived from an EMBL/GenBank/DDBJ whole genome shotgun (WGS) entry which is preliminary data.</text>
</comment>
<dbReference type="Proteomes" id="UP001597199">
    <property type="component" value="Unassembled WGS sequence"/>
</dbReference>
<protein>
    <submittedName>
        <fullName evidence="1">DUF2785 domain-containing protein</fullName>
    </submittedName>
</protein>
<name>A0ABW4BI30_9LACO</name>
<keyword evidence="2" id="KW-1185">Reference proteome</keyword>
<evidence type="ECO:0000313" key="1">
    <source>
        <dbReference type="EMBL" id="MFD1399568.1"/>
    </source>
</evidence>
<gene>
    <name evidence="1" type="ORF">ACFQ41_09650</name>
</gene>
<evidence type="ECO:0000313" key="2">
    <source>
        <dbReference type="Proteomes" id="UP001597199"/>
    </source>
</evidence>
<sequence length="323" mass="36342">MATQLQSVAQAVRALREQLLAGQLFQQLPAALDHLMASVAVEPATPVALPDDDLAALAKMHTIRQRVKKTATPSVSDDELTFLVAHLASRSPAVRDKGAFFLLSDLFQMDAFTAAQVSWLFNTLQQPDILFAHIMEPQNDAVFQRSFAVMLLSGLVYADQNRYHALSSKQYSGLLQRMCVYVLLERDGRGYVDGSGWAHAYTHIGNLADELTQVTGLARGEKIFLMASILAGWQRMTVPLVYGEDQRIAAYLVNLAVKHQFYADSLVMCLTAWQTRLHDVRPQENINFWNAWYNRSRLLEALLMRGDLPKVVVDYLQKIIDLY</sequence>